<evidence type="ECO:0000313" key="3">
    <source>
        <dbReference type="EMBL" id="OPX51264.1"/>
    </source>
</evidence>
<keyword evidence="1 2" id="KW-0819">tRNA processing</keyword>
<dbReference type="Gene3D" id="3.40.50.620">
    <property type="entry name" value="HUPs"/>
    <property type="match status" value="1"/>
</dbReference>
<dbReference type="EC" id="6.3.4.-" evidence="2"/>
<organism evidence="3 4">
    <name type="scientific">Clostridium thermobutyricum DSM 4928</name>
    <dbReference type="NCBI Taxonomy" id="1121339"/>
    <lineage>
        <taxon>Bacteria</taxon>
        <taxon>Bacillati</taxon>
        <taxon>Bacillota</taxon>
        <taxon>Clostridia</taxon>
        <taxon>Eubacteriales</taxon>
        <taxon>Clostridiaceae</taxon>
        <taxon>Clostridium</taxon>
    </lineage>
</organism>
<dbReference type="NCBIfam" id="NF010191">
    <property type="entry name" value="PRK13670.1"/>
    <property type="match status" value="1"/>
</dbReference>
<dbReference type="InterPro" id="IPR008513">
    <property type="entry name" value="tRNA(Met)_cyd_acetate_ligase"/>
</dbReference>
<name>A0A1V4T0E9_9CLOT</name>
<dbReference type="PANTHER" id="PTHR37825:SF1">
    <property type="entry name" value="TRNA(MET) CYTIDINE ACETATE LIGASE"/>
    <property type="match status" value="1"/>
</dbReference>
<comment type="caution">
    <text evidence="2">Lacks conserved residue(s) required for the propagation of feature annotation.</text>
</comment>
<feature type="binding site" evidence="2">
    <location>
        <position position="103"/>
    </location>
    <ligand>
        <name>ATP</name>
        <dbReference type="ChEBI" id="CHEBI:30616"/>
    </ligand>
</feature>
<dbReference type="PANTHER" id="PTHR37825">
    <property type="entry name" value="TRNA(MET) CYTIDINE ACETATE LIGASE"/>
    <property type="match status" value="1"/>
</dbReference>
<protein>
    <recommendedName>
        <fullName evidence="2">tRNA(Met) cytidine acetate ligase</fullName>
        <ecNumber evidence="2">6.3.4.-</ecNumber>
    </recommendedName>
</protein>
<comment type="subcellular location">
    <subcellularLocation>
        <location evidence="2">Cytoplasm</location>
    </subcellularLocation>
</comment>
<proteinExistence type="inferred from homology"/>
<feature type="binding site" evidence="2">
    <location>
        <begin position="8"/>
        <end position="21"/>
    </location>
    <ligand>
        <name>ATP</name>
        <dbReference type="ChEBI" id="CHEBI:30616"/>
    </ligand>
</feature>
<dbReference type="GO" id="GO:0005737">
    <property type="term" value="C:cytoplasm"/>
    <property type="evidence" value="ECO:0007669"/>
    <property type="project" value="UniProtKB-SubCell"/>
</dbReference>
<dbReference type="OrthoDB" id="9769796at2"/>
<accession>A0A1V4T0E9</accession>
<comment type="similarity">
    <text evidence="2">Belongs to the TmcAL family.</text>
</comment>
<dbReference type="Proteomes" id="UP000191448">
    <property type="component" value="Unassembled WGS sequence"/>
</dbReference>
<dbReference type="HAMAP" id="MF_01539">
    <property type="entry name" value="TmcAL"/>
    <property type="match status" value="1"/>
</dbReference>
<feature type="binding site" evidence="2">
    <location>
        <position position="165"/>
    </location>
    <ligand>
        <name>ATP</name>
        <dbReference type="ChEBI" id="CHEBI:30616"/>
    </ligand>
</feature>
<evidence type="ECO:0000256" key="1">
    <source>
        <dbReference type="ARBA" id="ARBA00022694"/>
    </source>
</evidence>
<reference evidence="3 4" key="1">
    <citation type="submission" date="2016-02" db="EMBL/GenBank/DDBJ databases">
        <title>Genome sequence of Clostridium thermobutyricum DSM 4928.</title>
        <authorList>
            <person name="Poehlein A."/>
            <person name="Daniel R."/>
        </authorList>
    </citation>
    <scope>NUCLEOTIDE SEQUENCE [LARGE SCALE GENOMIC DNA]</scope>
    <source>
        <strain evidence="3 4">DSM 4928</strain>
    </source>
</reference>
<dbReference type="AlphaFoldDB" id="A0A1V4T0E9"/>
<keyword evidence="2" id="KW-0436">Ligase</keyword>
<comment type="catalytic activity">
    <reaction evidence="2">
        <text>cytidine(34) in elongator tRNA(Met) + acetate + ATP = N(4)-acetylcytidine(34) in elongator tRNA(Met) + AMP + diphosphate</text>
        <dbReference type="Rhea" id="RHEA:58144"/>
        <dbReference type="Rhea" id="RHEA-COMP:10693"/>
        <dbReference type="Rhea" id="RHEA-COMP:10694"/>
        <dbReference type="ChEBI" id="CHEBI:30089"/>
        <dbReference type="ChEBI" id="CHEBI:30616"/>
        <dbReference type="ChEBI" id="CHEBI:33019"/>
        <dbReference type="ChEBI" id="CHEBI:74900"/>
        <dbReference type="ChEBI" id="CHEBI:82748"/>
        <dbReference type="ChEBI" id="CHEBI:456215"/>
    </reaction>
</comment>
<dbReference type="EMBL" id="LTAY01000006">
    <property type="protein sequence ID" value="OPX51264.1"/>
    <property type="molecule type" value="Genomic_DNA"/>
</dbReference>
<keyword evidence="2" id="KW-0820">tRNA-binding</keyword>
<evidence type="ECO:0000256" key="2">
    <source>
        <dbReference type="HAMAP-Rule" id="MF_01539"/>
    </source>
</evidence>
<comment type="caution">
    <text evidence="3">The sequence shown here is derived from an EMBL/GenBank/DDBJ whole genome shotgun (WGS) entry which is preliminary data.</text>
</comment>
<dbReference type="GO" id="GO:0006400">
    <property type="term" value="P:tRNA modification"/>
    <property type="evidence" value="ECO:0007669"/>
    <property type="project" value="UniProtKB-UniRule"/>
</dbReference>
<dbReference type="Pfam" id="PF05636">
    <property type="entry name" value="HIGH_NTase1"/>
    <property type="match status" value="1"/>
</dbReference>
<gene>
    <name evidence="2" type="primary">tmcAL</name>
    <name evidence="3" type="ORF">CLTHE_00520</name>
</gene>
<dbReference type="InterPro" id="IPR014729">
    <property type="entry name" value="Rossmann-like_a/b/a_fold"/>
</dbReference>
<keyword evidence="2" id="KW-0694">RNA-binding</keyword>
<keyword evidence="2" id="KW-0547">Nucleotide-binding</keyword>
<comment type="function">
    <text evidence="2">Catalyzes the formation of N(4)-acetylcytidine (ac(4)C) at the wobble position of elongator tRNA(Met), using acetate and ATP as substrates. First activates an acetate ion to form acetyladenylate (Ac-AMP) and then transfers the acetyl group to tRNA to form ac(4)C34.</text>
</comment>
<dbReference type="GO" id="GO:0005524">
    <property type="term" value="F:ATP binding"/>
    <property type="evidence" value="ECO:0007669"/>
    <property type="project" value="UniProtKB-KW"/>
</dbReference>
<dbReference type="GO" id="GO:0016879">
    <property type="term" value="F:ligase activity, forming carbon-nitrogen bonds"/>
    <property type="evidence" value="ECO:0007669"/>
    <property type="project" value="UniProtKB-UniRule"/>
</dbReference>
<dbReference type="SUPFAM" id="SSF52374">
    <property type="entry name" value="Nucleotidylyl transferase"/>
    <property type="match status" value="1"/>
</dbReference>
<feature type="binding site" evidence="2">
    <location>
        <position position="190"/>
    </location>
    <ligand>
        <name>ATP</name>
        <dbReference type="ChEBI" id="CHEBI:30616"/>
    </ligand>
</feature>
<evidence type="ECO:0000313" key="4">
    <source>
        <dbReference type="Proteomes" id="UP000191448"/>
    </source>
</evidence>
<dbReference type="RefSeq" id="WP_080021493.1">
    <property type="nucleotide sequence ID" value="NZ_LTAY01000006.1"/>
</dbReference>
<keyword evidence="2" id="KW-0963">Cytoplasm</keyword>
<dbReference type="GO" id="GO:0000049">
    <property type="term" value="F:tRNA binding"/>
    <property type="evidence" value="ECO:0007669"/>
    <property type="project" value="UniProtKB-KW"/>
</dbReference>
<sequence>MMNVTGIITEYNPFHKGHAFHLENAKKDTNSTHIICIMSGNFMQRGTPSMIDKWNRAKMAVLNGVDLVIELPTFFSLSSAENFAFGAVNILNKTNIVNSLYFGSEHGNITDLKKISEILVDEPLTYKENLKKNLELGLPFHKAREKSIINEFNDPYLEKILSNSNNILGIEYIKALKRLNSRITPVTLTRVGSNYNDKNLSSSFSSATSIREEFFKSNSIYSIENSLPIESFNVIKELKNSNYSFANEESIFEFLKYKLLICNEDFSNLPDIGEGLENKILKEICNSNSFKDLIEKVKSKRYAYTRISRILCQIFISLNNYDLDKLKDDATYIRPLAFNLKGAELLKKIKKESDIDIYTKLPKKISNTSLNLDITATKAYSLINKSIDPLSDYKTSPFIIK</sequence>
<keyword evidence="2" id="KW-0067">ATP-binding</keyword>